<dbReference type="AlphaFoldDB" id="A0A0K0PD85"/>
<sequence length="47" mass="5171">MGESVALYRVIHGKKKIKLAASIINKLEEIPLEAVYVLTSRRNSSGS</sequence>
<accession>A0A0K0PD85</accession>
<proteinExistence type="predicted"/>
<organism evidence="1">
    <name type="scientific">Scytonema sp. PCC 10023</name>
    <dbReference type="NCBI Taxonomy" id="1680591"/>
    <lineage>
        <taxon>Bacteria</taxon>
        <taxon>Bacillati</taxon>
        <taxon>Cyanobacteriota</taxon>
        <taxon>Cyanophyceae</taxon>
        <taxon>Nostocales</taxon>
        <taxon>Scytonemataceae</taxon>
        <taxon>Scytonema</taxon>
    </lineage>
</organism>
<reference evidence="1" key="1">
    <citation type="submission" date="2015-05" db="EMBL/GenBank/DDBJ databases">
        <title>Metabolic and evolutionary origin of actin-binding polyketides from diverse organisms.</title>
        <authorList>
            <person name="Ueoka R."/>
            <person name="Uria A.R."/>
            <person name="Reiter S."/>
            <person name="Mori T."/>
            <person name="Karbaum P."/>
            <person name="Peters E.E."/>
            <person name="Helfrich E.J.N."/>
            <person name="Morinaka B.I."/>
            <person name="Gugger M."/>
            <person name="Takeyama H."/>
            <person name="Matsunaga S."/>
            <person name="Piel J."/>
        </authorList>
    </citation>
    <scope>NUCLEOTIDE SEQUENCE</scope>
    <source>
        <strain evidence="1">PCC 10023</strain>
    </source>
</reference>
<evidence type="ECO:0000313" key="1">
    <source>
        <dbReference type="EMBL" id="AKQ22641.1"/>
    </source>
</evidence>
<protein>
    <submittedName>
        <fullName evidence="1">Uncharacterized protein</fullName>
    </submittedName>
</protein>
<name>A0A0K0PD85_9CYAN</name>
<dbReference type="EMBL" id="KR857270">
    <property type="protein sequence ID" value="AKQ22641.1"/>
    <property type="molecule type" value="Genomic_DNA"/>
</dbReference>